<evidence type="ECO:0000256" key="14">
    <source>
        <dbReference type="ARBA" id="ARBA00023015"/>
    </source>
</evidence>
<keyword evidence="15" id="KW-0346">Stress response</keyword>
<dbReference type="InterPro" id="IPR009471">
    <property type="entry name" value="Ten_N"/>
</dbReference>
<evidence type="ECO:0000313" key="35">
    <source>
        <dbReference type="Proteomes" id="UP000694409"/>
    </source>
</evidence>
<evidence type="ECO:0000256" key="23">
    <source>
        <dbReference type="ARBA" id="ARBA00053699"/>
    </source>
</evidence>
<evidence type="ECO:0000313" key="34">
    <source>
        <dbReference type="Ensembl" id="ENSSCAP00000023557.1"/>
    </source>
</evidence>
<feature type="region of interest" description="Disordered" evidence="30">
    <location>
        <begin position="66"/>
        <end position="149"/>
    </location>
</feature>
<comment type="function">
    <text evidence="23">Involved in neural development, regulating the establishment of proper connectivity within the nervous system. May function as a cellular signal transducer.</text>
</comment>
<dbReference type="FunFam" id="2.10.25.10:FF:000016">
    <property type="entry name" value="Teneurin transmembrane protein 2"/>
    <property type="match status" value="1"/>
</dbReference>
<keyword evidence="13 31" id="KW-1133">Transmembrane helix</keyword>
<dbReference type="SUPFAM" id="SSF49464">
    <property type="entry name" value="Carboxypeptidase regulatory domain-like"/>
    <property type="match status" value="1"/>
</dbReference>
<evidence type="ECO:0000256" key="18">
    <source>
        <dbReference type="ARBA" id="ARBA00023163"/>
    </source>
</evidence>
<name>A0A8C9NX97_SERCA</name>
<dbReference type="GO" id="GO:0048666">
    <property type="term" value="P:neuron development"/>
    <property type="evidence" value="ECO:0007669"/>
    <property type="project" value="TreeGrafter"/>
</dbReference>
<dbReference type="PROSITE" id="PS50026">
    <property type="entry name" value="EGF_3"/>
    <property type="match status" value="2"/>
</dbReference>
<dbReference type="PANTHER" id="PTHR11219:SF7">
    <property type="entry name" value="TENEURIN-1"/>
    <property type="match status" value="1"/>
</dbReference>
<keyword evidence="11 31" id="KW-0812">Transmembrane</keyword>
<keyword evidence="9 29" id="KW-0245">EGF-like domain</keyword>
<evidence type="ECO:0000256" key="29">
    <source>
        <dbReference type="PROSITE-ProRule" id="PRU00076"/>
    </source>
</evidence>
<dbReference type="InterPro" id="IPR057629">
    <property type="entry name" value="Teneurin1-4_GBD"/>
</dbReference>
<dbReference type="GO" id="GO:0050839">
    <property type="term" value="F:cell adhesion molecule binding"/>
    <property type="evidence" value="ECO:0007669"/>
    <property type="project" value="TreeGrafter"/>
</dbReference>
<dbReference type="PROSITE" id="PS00022">
    <property type="entry name" value="EGF_1"/>
    <property type="match status" value="3"/>
</dbReference>
<dbReference type="FunFam" id="2.10.25.10:FF:000021">
    <property type="entry name" value="Teneurin transmembrane protein 2"/>
    <property type="match status" value="2"/>
</dbReference>
<evidence type="ECO:0000256" key="12">
    <source>
        <dbReference type="ARBA" id="ARBA00022737"/>
    </source>
</evidence>
<dbReference type="Pfam" id="PF23093">
    <property type="entry name" value="GBD_Tenm3"/>
    <property type="match status" value="1"/>
</dbReference>
<feature type="compositionally biased region" description="Basic and acidic residues" evidence="30">
    <location>
        <begin position="75"/>
        <end position="84"/>
    </location>
</feature>
<evidence type="ECO:0000256" key="2">
    <source>
        <dbReference type="ARBA" id="ARBA00004162"/>
    </source>
</evidence>
<dbReference type="NCBIfam" id="TIGR01643">
    <property type="entry name" value="YD_repeat_2x"/>
    <property type="match status" value="3"/>
</dbReference>
<dbReference type="GO" id="GO:0005783">
    <property type="term" value="C:endoplasmic reticulum"/>
    <property type="evidence" value="ECO:0007669"/>
    <property type="project" value="UniProtKB-ARBA"/>
</dbReference>
<evidence type="ECO:0000256" key="9">
    <source>
        <dbReference type="ARBA" id="ARBA00022536"/>
    </source>
</evidence>
<evidence type="ECO:0000256" key="17">
    <source>
        <dbReference type="ARBA" id="ARBA00023157"/>
    </source>
</evidence>
<dbReference type="Gene3D" id="2.180.10.10">
    <property type="entry name" value="RHS repeat-associated core"/>
    <property type="match status" value="2"/>
</dbReference>
<reference evidence="34" key="2">
    <citation type="submission" date="2025-09" db="UniProtKB">
        <authorList>
            <consortium name="Ensembl"/>
        </authorList>
    </citation>
    <scope>IDENTIFICATION</scope>
</reference>
<dbReference type="GO" id="GO:0005856">
    <property type="term" value="C:cytoskeleton"/>
    <property type="evidence" value="ECO:0007669"/>
    <property type="project" value="UniProtKB-SubCell"/>
</dbReference>
<evidence type="ECO:0000256" key="7">
    <source>
        <dbReference type="ARBA" id="ARBA00022490"/>
    </source>
</evidence>
<dbReference type="SUPFAM" id="SSF63825">
    <property type="entry name" value="YWTD domain"/>
    <property type="match status" value="1"/>
</dbReference>
<evidence type="ECO:0000256" key="30">
    <source>
        <dbReference type="SAM" id="MobiDB-lite"/>
    </source>
</evidence>
<dbReference type="Pfam" id="PF15636">
    <property type="entry name" value="Tox-GHH"/>
    <property type="match status" value="1"/>
</dbReference>
<dbReference type="Pfam" id="PF06484">
    <property type="entry name" value="Ten_N"/>
    <property type="match status" value="2"/>
</dbReference>
<evidence type="ECO:0000256" key="4">
    <source>
        <dbReference type="ARBA" id="ARBA00004324"/>
    </source>
</evidence>
<comment type="subcellular location">
    <subcellularLocation>
        <location evidence="2">Cell membrane</location>
        <topology evidence="2">Single-pass membrane protein</topology>
    </subcellularLocation>
    <subcellularLocation>
        <location evidence="3">Cytoplasm</location>
        <location evidence="3">Cytoskeleton</location>
    </subcellularLocation>
    <subcellularLocation>
        <location evidence="1">Nucleus matrix</location>
    </subcellularLocation>
    <subcellularLocation>
        <location evidence="4">Nucleus speckle</location>
    </subcellularLocation>
</comment>
<feature type="disulfide bond" evidence="29">
    <location>
        <begin position="682"/>
        <end position="691"/>
    </location>
</feature>
<dbReference type="FunFam" id="2.10.25.10:FF:000013">
    <property type="entry name" value="Teneurin transmembrane protein 4"/>
    <property type="match status" value="1"/>
</dbReference>
<proteinExistence type="inferred from homology"/>
<evidence type="ECO:0000256" key="21">
    <source>
        <dbReference type="ARBA" id="ARBA00023242"/>
    </source>
</evidence>
<dbReference type="Gene3D" id="2.120.10.30">
    <property type="entry name" value="TolB, C-terminal domain"/>
    <property type="match status" value="2"/>
</dbReference>
<keyword evidence="6" id="KW-1003">Cell membrane</keyword>
<dbReference type="FunFam" id="2.180.10.10:FF:000019">
    <property type="entry name" value="Teneurin transmembrane protein 1"/>
    <property type="match status" value="1"/>
</dbReference>
<dbReference type="Pfam" id="PF25021">
    <property type="entry name" value="TEN_NHL"/>
    <property type="match status" value="1"/>
</dbReference>
<keyword evidence="10" id="KW-0165">Cleavage on pair of basic residues</keyword>
<dbReference type="InterPro" id="IPR008969">
    <property type="entry name" value="CarboxyPept-like_regulatory"/>
</dbReference>
<dbReference type="SUPFAM" id="SSF101898">
    <property type="entry name" value="NHL repeat"/>
    <property type="match status" value="1"/>
</dbReference>
<evidence type="ECO:0000256" key="11">
    <source>
        <dbReference type="ARBA" id="ARBA00022692"/>
    </source>
</evidence>
<dbReference type="GO" id="GO:0042803">
    <property type="term" value="F:protein homodimerization activity"/>
    <property type="evidence" value="ECO:0007669"/>
    <property type="project" value="TreeGrafter"/>
</dbReference>
<evidence type="ECO:0000256" key="10">
    <source>
        <dbReference type="ARBA" id="ARBA00022685"/>
    </source>
</evidence>
<dbReference type="SMART" id="SM00181">
    <property type="entry name" value="EGF"/>
    <property type="match status" value="7"/>
</dbReference>
<dbReference type="InterPro" id="IPR056823">
    <property type="entry name" value="TEN-like_YD-shell"/>
</dbReference>
<sequence>MEFCETPHILCSGYQTDLHGVAEHSYPLEVGSDVDTETEGGASPDHALRMWMRGIKSEHSSCLSSRANSALSLTDTDHERKSDGENDMPGSPHNQFTFRPLPPPPPPPHACTCARKPPPSADSLQRRSMTTRSQPSPAAPTPPTSTQDSVHLHNSWVLNSNIPLETRHFLFKHGSGSSAIFSAASQNYPLTSNTVYSPPPRPLPRSTFSRPAFTFNKPYRCCNWKCTALSATAITVTLALLLTYVIAVHLFGLTWQLQPVEGQLYENGVSKGNKGTESMDTTYSPIGGKLDGWNREKNMQGRAIDTGEVEIGAQVMQTIPPGLFWRFQITIHHPVYLKFNISLAKDSLLGIYGRRNIPPTHTQFDFVKLMDGKQLIKQEPKTSEEPQQAPRNLILTSLQETGFIEYMDQGAWHMAFYNDGKKVEQVFVLTTAIEILDDCSTNCNGNGECISGHCHCFPGFLGPDYSCPVLCSGNGEYEKGHCVCRNGWKGPECDVPEEQCIDPTCFGHGTCIMGVCICVPGYKGEICEEEDCLDPMCSGHGVCVQGECHCSTGWGGVNCETALPVCQEQCSGHGTFLLDTGLCSCEPQWTGPDCSTELCTLDCGSHGVCSRGICQCEEGWVGPTCEERTCHSHCAEHGQCKDGKCECSPGWEGDHCTIDGCPGLCYGNGRCTLDQNGWHCVCQVGWSGSGCNVVMEMVCADNLDNDGDGLTDCVDPDCCQQSNCFSSPLCQGSPDPLDLIQHSQPPFTQHPPRLFYDRIRFLIGKESTHVIPGDVSFESRRACVIRGQVVAVDGTPLVGVNVSFLHHNEYGYTISRQDGSFDLVAVGGISVTLVFDRSPFISEKRTLWLPWNRFIIVDKVVMQRTESDTPSCDISSFISPNPIVLPSPLTAFGGSCPERGTVIPELQVVQEEIAIPSSFVKLSYLSSRTPGYKTLLRIILTHTTIPSGMAKVHLIVAVEGRLLQKWFPAAANLVYTFAWNKTDIYGQKVSGLAEAMVSVGYEYETCPDFILWEKRTVILQGFEMDASNLGGWSINKHHVLNPQSGIVHKGNGENMFISQQPPVISTVMGNGHQRSVSCSNCNGLALNSKLFAPVALASGPDGSVYIGDFNYVRRIFPSGNSIGILELSTSPAHKYYLAVDPVSESLYLSDTNTRKVYKAKSLTETKDLAKNADVVAGTGDQCLPFDQSHCGDGGKAAEASLNSPRGITVDKHGFIYFVDGTMIRKIDENGVITTIIGSNGLTSTQPLSCDSGMDITQVRLEWPTDLTVNPLDNSLYVLDNNIVLQISESRRVRIIAGRPIHCQVPGIDHFLVSKVAIHSTLESARAIAVSHSGVLYIAETDERKINRIQQVTTNGEISLIAGAPSDCDCKIDPNCDCFSGDGGYAKDAKLKAPSSLAVSPDGTLYVADLGNVRIRAVSRNRAHLSDSSLYEIASPADQELYQFTINGTHLHTLNLITRDYIYNFSYSGDGDVATITSSNGNSVHIRRDTSGLPLWVVVPGGQVYWLTISSNGVLKRVYAQGYNLALMTYPGNTGLLATKSDENGWTTVYEYDSDGHLTNATFPTGEVSSFHSDVEKLTRVELDTSNRENVITATNFSATSTIYTLKQDNTQNIYRISPDGSLRVTFASGMEITLNTEPHILAGVVSPTLGKCNISLPGEHNSNLIEWRQRREQTKGNISTFERRLRVRNLLSIDFDHVTRTGKIYDDHRKFTLRIMYDQTGRPILWSPISKYNEVNITYSHSGLVTYIQRGTWTEKMEYDASGNIVSRTWADGKIWSYTYLEKSVMLLLHSQRRYIFEYDQSESLQSVTMPSMVRHALQTMLSVGYYRNIYTPPDSGAAFVQDLARDGRLLQTLYPGTGRRVLYKYTKQSRLSEILYDTTQVTFTYEESSGVIKTIHLMHDGFICTIRYRQTGPLIGRQIFRFSEEGLVNARFDYSYNNFRVTSMQAMINETPLPIDLYRYVDVSGRTEQFGKFSVINYDLNQVITTTVMKHTKIFSANGQVIEVQYEILKSIAYWMTIQYDNMGRMVICDIRVGVDANITRYFYEYDADGQLQTVSVNDKTQWRYSYDLNGNINLLSHGNSARLTPLRYDLRDRITRLGEIQYKMDEDGFLRQRGNEIFEYNSNGLLNKAYNKVSGWTVQYCYDGLGRRVASKSSLGQHLQFFYADLSNPIRVTHLYNHTSSEITSLYYDLQGHLIAMELSSGEEYYVACDNTGTPLAVFSSRGQVIKEILYTPYGEIYQDTNPDFEVIIGFHGGLYDPLTKLVHLGQRDYDVIAGRWTTPNHRIWKHLNAVPQPFNLYSFENNYPVGKIQDVAKYTTDIGSWLELFGFQLHNVLPGFPKPEIEALGTTYELLQLQTKTQEWDPGKVSKHSPQLDGKCSEGVKQLRFAAVPSVFGKGIKFAIKDGIVTADIIGVANEDSRRIAAILNNAHYLENLHFTIEGRDTHYFIKLGSLEEDLALIGSTGGRRILENGVNVTVSQMTSVINGRTRRFADIQLQHGALCFNVRYGTTVEEEKNHVLEVARQRAVAQAWTKEQRRLQEGEEGIRAWTDGEKQQLLSTGRVQGYDGYFVLSVEQYLELSDSANNIHFMRQSEIGRR</sequence>
<evidence type="ECO:0000259" key="32">
    <source>
        <dbReference type="PROSITE" id="PS50026"/>
    </source>
</evidence>
<evidence type="ECO:0000256" key="1">
    <source>
        <dbReference type="ARBA" id="ARBA00004109"/>
    </source>
</evidence>
<keyword evidence="19" id="KW-0325">Glycoprotein</keyword>
<comment type="similarity">
    <text evidence="5">Belongs to the tenascin family. Teneurin subfamily.</text>
</comment>
<gene>
    <name evidence="34" type="primary">TENM1</name>
</gene>
<evidence type="ECO:0000256" key="15">
    <source>
        <dbReference type="ARBA" id="ARBA00023016"/>
    </source>
</evidence>
<feature type="domain" description="EGF-like" evidence="32">
    <location>
        <begin position="496"/>
        <end position="528"/>
    </location>
</feature>
<evidence type="ECO:0000256" key="24">
    <source>
        <dbReference type="ARBA" id="ARBA00057184"/>
    </source>
</evidence>
<evidence type="ECO:0000256" key="3">
    <source>
        <dbReference type="ARBA" id="ARBA00004245"/>
    </source>
</evidence>
<dbReference type="GO" id="GO:0007218">
    <property type="term" value="P:neuropeptide signaling pathway"/>
    <property type="evidence" value="ECO:0007669"/>
    <property type="project" value="UniProtKB-KW"/>
</dbReference>
<feature type="transmembrane region" description="Helical" evidence="31">
    <location>
        <begin position="226"/>
        <end position="251"/>
    </location>
</feature>
<dbReference type="GeneTree" id="ENSGT01030000234566"/>
<keyword evidence="22" id="KW-0527">Neuropeptide</keyword>
<dbReference type="Ensembl" id="ENSSCAT00000026226.1">
    <property type="protein sequence ID" value="ENSSCAP00000023557.1"/>
    <property type="gene ID" value="ENSSCAG00000016821.1"/>
</dbReference>
<keyword evidence="12" id="KW-0677">Repeat</keyword>
<accession>A0A8C9NX97</accession>
<evidence type="ECO:0000259" key="33">
    <source>
        <dbReference type="PROSITE" id="PS51361"/>
    </source>
</evidence>
<keyword evidence="7" id="KW-0963">Cytoplasm</keyword>
<reference evidence="34" key="1">
    <citation type="submission" date="2025-08" db="UniProtKB">
        <authorList>
            <consortium name="Ensembl"/>
        </authorList>
    </citation>
    <scope>IDENTIFICATION</scope>
</reference>
<dbReference type="InterPro" id="IPR056822">
    <property type="entry name" value="TEN_NHL"/>
</dbReference>
<keyword evidence="17 29" id="KW-1015">Disulfide bond</keyword>
<evidence type="ECO:0000256" key="8">
    <source>
        <dbReference type="ARBA" id="ARBA00022491"/>
    </source>
</evidence>
<organism evidence="34 35">
    <name type="scientific">Serinus canaria</name>
    <name type="common">Island canary</name>
    <name type="synonym">Fringilla canaria</name>
    <dbReference type="NCBI Taxonomy" id="9135"/>
    <lineage>
        <taxon>Eukaryota</taxon>
        <taxon>Metazoa</taxon>
        <taxon>Chordata</taxon>
        <taxon>Craniata</taxon>
        <taxon>Vertebrata</taxon>
        <taxon>Euteleostomi</taxon>
        <taxon>Archelosauria</taxon>
        <taxon>Archosauria</taxon>
        <taxon>Dinosauria</taxon>
        <taxon>Saurischia</taxon>
        <taxon>Theropoda</taxon>
        <taxon>Coelurosauria</taxon>
        <taxon>Aves</taxon>
        <taxon>Neognathae</taxon>
        <taxon>Neoaves</taxon>
        <taxon>Telluraves</taxon>
        <taxon>Australaves</taxon>
        <taxon>Passeriformes</taxon>
        <taxon>Passeroidea</taxon>
        <taxon>Fringillidae</taxon>
        <taxon>Carduelinae</taxon>
        <taxon>Serinus</taxon>
    </lineage>
</organism>
<evidence type="ECO:0000256" key="6">
    <source>
        <dbReference type="ARBA" id="ARBA00022475"/>
    </source>
</evidence>
<evidence type="ECO:0000256" key="22">
    <source>
        <dbReference type="ARBA" id="ARBA00023320"/>
    </source>
</evidence>
<evidence type="ECO:0000256" key="25">
    <source>
        <dbReference type="ARBA" id="ARBA00068164"/>
    </source>
</evidence>
<dbReference type="InterPro" id="IPR051216">
    <property type="entry name" value="Teneurin"/>
</dbReference>
<keyword evidence="14" id="KW-0805">Transcription regulation</keyword>
<dbReference type="GO" id="GO:0043005">
    <property type="term" value="C:neuron projection"/>
    <property type="evidence" value="ECO:0007669"/>
    <property type="project" value="TreeGrafter"/>
</dbReference>
<dbReference type="Pfam" id="PF24329">
    <property type="entry name" value="FN-plug_TEN1-4"/>
    <property type="match status" value="1"/>
</dbReference>
<dbReference type="GO" id="GO:0007157">
    <property type="term" value="P:heterophilic cell-cell adhesion via plasma membrane cell adhesion molecules"/>
    <property type="evidence" value="ECO:0007669"/>
    <property type="project" value="TreeGrafter"/>
</dbReference>
<comment type="function">
    <text evidence="24">Induces gene transcription activation.</text>
</comment>
<dbReference type="InterPro" id="IPR000742">
    <property type="entry name" value="EGF"/>
</dbReference>
<evidence type="ECO:0000256" key="16">
    <source>
        <dbReference type="ARBA" id="ARBA00023136"/>
    </source>
</evidence>
<evidence type="ECO:0000256" key="27">
    <source>
        <dbReference type="ARBA" id="ARBA00081437"/>
    </source>
</evidence>
<feature type="domain" description="Teneurin N-terminal" evidence="33">
    <location>
        <begin position="1"/>
        <end position="226"/>
    </location>
</feature>
<dbReference type="InterPro" id="IPR006530">
    <property type="entry name" value="YD"/>
</dbReference>
<evidence type="ECO:0000256" key="19">
    <source>
        <dbReference type="ARBA" id="ARBA00023180"/>
    </source>
</evidence>
<keyword evidence="20" id="KW-0206">Cytoskeleton</keyword>
<dbReference type="InterPro" id="IPR011042">
    <property type="entry name" value="6-blade_b-propeller_TolB-like"/>
</dbReference>
<dbReference type="InterPro" id="IPR057627">
    <property type="entry name" value="FN-plug_TEN1-4"/>
</dbReference>
<dbReference type="GO" id="GO:0005794">
    <property type="term" value="C:Golgi apparatus"/>
    <property type="evidence" value="ECO:0007669"/>
    <property type="project" value="UniProtKB-ARBA"/>
</dbReference>
<dbReference type="FunFam" id="2.120.10.30:FF:000005">
    <property type="entry name" value="Teneurin transmembrane protein 4"/>
    <property type="match status" value="1"/>
</dbReference>
<dbReference type="Proteomes" id="UP000694409">
    <property type="component" value="Unassembled WGS sequence"/>
</dbReference>
<dbReference type="GO" id="GO:0005886">
    <property type="term" value="C:plasma membrane"/>
    <property type="evidence" value="ECO:0007669"/>
    <property type="project" value="UniProtKB-SubCell"/>
</dbReference>
<evidence type="ECO:0000256" key="5">
    <source>
        <dbReference type="ARBA" id="ARBA00009385"/>
    </source>
</evidence>
<dbReference type="FunFam" id="2.10.25.10:FF:000169">
    <property type="entry name" value="teneurin-1 isoform X1"/>
    <property type="match status" value="1"/>
</dbReference>
<evidence type="ECO:0000256" key="26">
    <source>
        <dbReference type="ARBA" id="ARBA00077043"/>
    </source>
</evidence>
<feature type="disulfide bond" evidence="29">
    <location>
        <begin position="518"/>
        <end position="527"/>
    </location>
</feature>
<keyword evidence="35" id="KW-1185">Reference proteome</keyword>
<dbReference type="Gene3D" id="2.10.25.10">
    <property type="entry name" value="Laminin"/>
    <property type="match status" value="7"/>
</dbReference>
<feature type="compositionally biased region" description="Pro residues" evidence="30">
    <location>
        <begin position="100"/>
        <end position="109"/>
    </location>
</feature>
<evidence type="ECO:0000256" key="13">
    <source>
        <dbReference type="ARBA" id="ARBA00022989"/>
    </source>
</evidence>
<feature type="disulfide bond" evidence="29">
    <location>
        <begin position="661"/>
        <end position="671"/>
    </location>
</feature>
<dbReference type="Pfam" id="PF25024">
    <property type="entry name" value="EGF_TEN"/>
    <property type="match status" value="1"/>
</dbReference>
<dbReference type="Pfam" id="PF25023">
    <property type="entry name" value="TEN_YD-shell"/>
    <property type="match status" value="1"/>
</dbReference>
<feature type="domain" description="EGF-like" evidence="32">
    <location>
        <begin position="657"/>
        <end position="692"/>
    </location>
</feature>
<evidence type="ECO:0000256" key="28">
    <source>
        <dbReference type="ARBA" id="ARBA00083965"/>
    </source>
</evidence>
<dbReference type="GO" id="GO:0046982">
    <property type="term" value="F:protein heterodimerization activity"/>
    <property type="evidence" value="ECO:0007669"/>
    <property type="project" value="TreeGrafter"/>
</dbReference>
<dbReference type="InterPro" id="IPR056820">
    <property type="entry name" value="TEN_TTR-like"/>
</dbReference>
<dbReference type="GO" id="GO:0016363">
    <property type="term" value="C:nuclear matrix"/>
    <property type="evidence" value="ECO:0007669"/>
    <property type="project" value="UniProtKB-SubCell"/>
</dbReference>
<keyword evidence="16 31" id="KW-0472">Membrane</keyword>
<evidence type="ECO:0000256" key="20">
    <source>
        <dbReference type="ARBA" id="ARBA00023212"/>
    </source>
</evidence>
<dbReference type="CDD" id="cd00054">
    <property type="entry name" value="EGF_CA"/>
    <property type="match status" value="2"/>
</dbReference>
<dbReference type="Pfam" id="PF25020">
    <property type="entry name" value="TTR_TEN1-4"/>
    <property type="match status" value="1"/>
</dbReference>
<keyword evidence="21" id="KW-0539">Nucleus</keyword>
<dbReference type="FunFam" id="2.120.10.30:FF:000006">
    <property type="entry name" value="Teneurin transmembrane protein 4"/>
    <property type="match status" value="1"/>
</dbReference>
<dbReference type="PROSITE" id="PS01186">
    <property type="entry name" value="EGF_2"/>
    <property type="match status" value="3"/>
</dbReference>
<protein>
    <recommendedName>
        <fullName evidence="25">Teneurin-1</fullName>
    </recommendedName>
    <alternativeName>
        <fullName evidence="27">Protein Odd Oz/ten-m homolog 1</fullName>
    </alternativeName>
    <alternativeName>
        <fullName evidence="26">Tenascin-M1</fullName>
    </alternativeName>
    <alternativeName>
        <fullName evidence="28">Teneurin transmembrane protein 1</fullName>
    </alternativeName>
</protein>
<dbReference type="PROSITE" id="PS51361">
    <property type="entry name" value="TENEURIN_N"/>
    <property type="match status" value="1"/>
</dbReference>
<dbReference type="GO" id="GO:0016607">
    <property type="term" value="C:nuclear speck"/>
    <property type="evidence" value="ECO:0007669"/>
    <property type="project" value="UniProtKB-SubCell"/>
</dbReference>
<keyword evidence="8" id="KW-0678">Repressor</keyword>
<dbReference type="Pfam" id="PF23538">
    <property type="entry name" value="Teneurin_ABD"/>
    <property type="match status" value="1"/>
</dbReference>
<keyword evidence="18" id="KW-0804">Transcription</keyword>
<comment type="caution">
    <text evidence="29">Lacks conserved residue(s) required for the propagation of feature annotation.</text>
</comment>
<evidence type="ECO:0000256" key="31">
    <source>
        <dbReference type="SAM" id="Phobius"/>
    </source>
</evidence>
<dbReference type="InterPro" id="IPR028916">
    <property type="entry name" value="Tox-GHH_dom"/>
</dbReference>
<dbReference type="PANTHER" id="PTHR11219">
    <property type="entry name" value="TENEURIN AND N-ACETYLGLUCOSAMINE-1-PHOSPHODIESTER ALPHA-N-ACETYLGLUCOSAMINIDASE"/>
    <property type="match status" value="1"/>
</dbReference>